<proteinExistence type="predicted"/>
<comment type="caution">
    <text evidence="2">The sequence shown here is derived from an EMBL/GenBank/DDBJ whole genome shotgun (WGS) entry which is preliminary data.</text>
</comment>
<keyword evidence="1" id="KW-1133">Transmembrane helix</keyword>
<keyword evidence="3" id="KW-1185">Reference proteome</keyword>
<evidence type="ECO:0000256" key="1">
    <source>
        <dbReference type="SAM" id="Phobius"/>
    </source>
</evidence>
<dbReference type="EMBL" id="BMHE01000009">
    <property type="protein sequence ID" value="GFZ77765.1"/>
    <property type="molecule type" value="Genomic_DNA"/>
</dbReference>
<protein>
    <submittedName>
        <fullName evidence="2">Uncharacterized protein</fullName>
    </submittedName>
</protein>
<organism evidence="2 3">
    <name type="scientific">Paenibacillus marchantiophytorum</name>
    <dbReference type="NCBI Taxonomy" id="1619310"/>
    <lineage>
        <taxon>Bacteria</taxon>
        <taxon>Bacillati</taxon>
        <taxon>Bacillota</taxon>
        <taxon>Bacilli</taxon>
        <taxon>Bacillales</taxon>
        <taxon>Paenibacillaceae</taxon>
        <taxon>Paenibacillus</taxon>
    </lineage>
</organism>
<evidence type="ECO:0000313" key="2">
    <source>
        <dbReference type="EMBL" id="GFZ77765.1"/>
    </source>
</evidence>
<sequence length="133" mass="15040">MKIKKRSIFMLVAVFSLMILVFIGFNWLRNVTDQFQSFSVTIKNKSDYDIVLIETGIIKGASNDIYTKKIMSGETRKINPLLNLKGEGAIYIKYTDSRGATKEETVCGYTEYLSGNSKVTISNDKVTIEQNCM</sequence>
<keyword evidence="1" id="KW-0812">Transmembrane</keyword>
<keyword evidence="1" id="KW-0472">Membrane</keyword>
<evidence type="ECO:0000313" key="3">
    <source>
        <dbReference type="Proteomes" id="UP000615455"/>
    </source>
</evidence>
<dbReference type="Proteomes" id="UP000615455">
    <property type="component" value="Unassembled WGS sequence"/>
</dbReference>
<feature type="transmembrane region" description="Helical" evidence="1">
    <location>
        <begin position="7"/>
        <end position="28"/>
    </location>
</feature>
<reference evidence="3" key="1">
    <citation type="journal article" date="2019" name="Int. J. Syst. Evol. Microbiol.">
        <title>The Global Catalogue of Microorganisms (GCM) 10K type strain sequencing project: providing services to taxonomists for standard genome sequencing and annotation.</title>
        <authorList>
            <consortium name="The Broad Institute Genomics Platform"/>
            <consortium name="The Broad Institute Genome Sequencing Center for Infectious Disease"/>
            <person name="Wu L."/>
            <person name="Ma J."/>
        </authorList>
    </citation>
    <scope>NUCLEOTIDE SEQUENCE [LARGE SCALE GENOMIC DNA]</scope>
    <source>
        <strain evidence="3">CGMCC 1.15043</strain>
    </source>
</reference>
<name>A0ABQ1EMB1_9BACL</name>
<gene>
    <name evidence="2" type="ORF">GCM10008018_24260</name>
</gene>
<dbReference type="RefSeq" id="WP_189011735.1">
    <property type="nucleotide sequence ID" value="NZ_BMHE01000009.1"/>
</dbReference>
<accession>A0ABQ1EMB1</accession>